<dbReference type="InterPro" id="IPR006311">
    <property type="entry name" value="TAT_signal"/>
</dbReference>
<gene>
    <name evidence="1" type="ORF">GS660_02165</name>
</gene>
<reference evidence="1 2" key="1">
    <citation type="submission" date="2020-01" db="EMBL/GenBank/DDBJ databases">
        <title>Frigidibacter albus SP32T (=CGMCC 1.13995T).</title>
        <authorList>
            <person name="Liao X."/>
        </authorList>
    </citation>
    <scope>NUCLEOTIDE SEQUENCE [LARGE SCALE GENOMIC DNA]</scope>
    <source>
        <strain evidence="1 2">SP32</strain>
    </source>
</reference>
<dbReference type="Pfam" id="PF05494">
    <property type="entry name" value="MlaC"/>
    <property type="match status" value="1"/>
</dbReference>
<dbReference type="InterPro" id="IPR042245">
    <property type="entry name" value="Tgt2/MlaC_sf"/>
</dbReference>
<dbReference type="PANTHER" id="PTHR36573">
    <property type="entry name" value="INTERMEMBRANE PHOSPHOLIPID TRANSPORT SYSTEM BINDING PROTEIN MLAC"/>
    <property type="match status" value="1"/>
</dbReference>
<dbReference type="PROSITE" id="PS51318">
    <property type="entry name" value="TAT"/>
    <property type="match status" value="1"/>
</dbReference>
<protein>
    <submittedName>
        <fullName evidence="1">ABC transporter substrate-binding protein</fullName>
    </submittedName>
</protein>
<dbReference type="AlphaFoldDB" id="A0A6L8VDU6"/>
<dbReference type="EMBL" id="WWNR01000001">
    <property type="protein sequence ID" value="MZQ87901.1"/>
    <property type="molecule type" value="Genomic_DNA"/>
</dbReference>
<dbReference type="PANTHER" id="PTHR36573:SF1">
    <property type="entry name" value="INTERMEMBRANE PHOSPHOLIPID TRANSPORT SYSTEM BINDING PROTEIN MLAC"/>
    <property type="match status" value="1"/>
</dbReference>
<accession>A0A6L8VDU6</accession>
<sequence length="212" mass="22903">MASETARDTDAPRGLTRRTVMMLLAGGVAFAALAPRGALAMDTAEARALIDRAVGEINGVINSGQSETAMLASFEQIFARYADVAIIAQSALGVAARQASPAQMAAFTRAFQTYISRKYGRRFREFIGGKIEVTGAQQVKSFYEVISTAYLRGEAPFEVRFQVSDRSGRDLFFNIIIEGVNMLASERTEIGALLDARRGNLDQLIADLPALG</sequence>
<comment type="caution">
    <text evidence="1">The sequence shown here is derived from an EMBL/GenBank/DDBJ whole genome shotgun (WGS) entry which is preliminary data.</text>
</comment>
<evidence type="ECO:0000313" key="1">
    <source>
        <dbReference type="EMBL" id="MZQ87901.1"/>
    </source>
</evidence>
<organism evidence="1 2">
    <name type="scientific">Frigidibacter albus</name>
    <dbReference type="NCBI Taxonomy" id="1465486"/>
    <lineage>
        <taxon>Bacteria</taxon>
        <taxon>Pseudomonadati</taxon>
        <taxon>Pseudomonadota</taxon>
        <taxon>Alphaproteobacteria</taxon>
        <taxon>Rhodobacterales</taxon>
        <taxon>Paracoccaceae</taxon>
        <taxon>Frigidibacter</taxon>
    </lineage>
</organism>
<dbReference type="InterPro" id="IPR008869">
    <property type="entry name" value="MlaC/ttg2D"/>
</dbReference>
<dbReference type="RefSeq" id="WP_161342914.1">
    <property type="nucleotide sequence ID" value="NZ_BMGW01000001.1"/>
</dbReference>
<proteinExistence type="predicted"/>
<dbReference type="Proteomes" id="UP000477083">
    <property type="component" value="Unassembled WGS sequence"/>
</dbReference>
<dbReference type="Gene3D" id="3.10.450.710">
    <property type="entry name" value="Tgt2/MlaC"/>
    <property type="match status" value="1"/>
</dbReference>
<name>A0A6L8VDU6_9RHOB</name>
<dbReference type="OrthoDB" id="7839352at2"/>
<keyword evidence="2" id="KW-1185">Reference proteome</keyword>
<evidence type="ECO:0000313" key="2">
    <source>
        <dbReference type="Proteomes" id="UP000477083"/>
    </source>
</evidence>